<feature type="domain" description="DUF305" evidence="1">
    <location>
        <begin position="86"/>
        <end position="228"/>
    </location>
</feature>
<organism evidence="2 3">
    <name type="scientific">Actinacidiphila glaucinigra</name>
    <dbReference type="NCBI Taxonomy" id="235986"/>
    <lineage>
        <taxon>Bacteria</taxon>
        <taxon>Bacillati</taxon>
        <taxon>Actinomycetota</taxon>
        <taxon>Actinomycetes</taxon>
        <taxon>Kitasatosporales</taxon>
        <taxon>Streptomycetaceae</taxon>
        <taxon>Actinacidiphila</taxon>
    </lineage>
</organism>
<gene>
    <name evidence="2" type="ORF">SAMN05216252_104276</name>
</gene>
<dbReference type="InterPro" id="IPR012347">
    <property type="entry name" value="Ferritin-like"/>
</dbReference>
<dbReference type="PANTHER" id="PTHR36933">
    <property type="entry name" value="SLL0788 PROTEIN"/>
    <property type="match status" value="1"/>
</dbReference>
<evidence type="ECO:0000259" key="1">
    <source>
        <dbReference type="Pfam" id="PF03713"/>
    </source>
</evidence>
<dbReference type="Gene3D" id="1.20.1260.10">
    <property type="match status" value="1"/>
</dbReference>
<evidence type="ECO:0000313" key="3">
    <source>
        <dbReference type="Proteomes" id="UP000198280"/>
    </source>
</evidence>
<dbReference type="InterPro" id="IPR005183">
    <property type="entry name" value="DUF305_CopM-like"/>
</dbReference>
<protein>
    <submittedName>
        <fullName evidence="2">Uncharacterized conserved protein, DUF305 family</fullName>
    </submittedName>
</protein>
<sequence length="229" mass="23815">MALLMCASKDDNALVFSSYRVATLPALALTASLILALTSCDGGSGGDSASAAPSVIAPGAPGEKATTLSRDEAAKALPDDSPNPADLTYVTNMVAHHQQALVMTALADSHASGERVRGLAARIDAAQGPEIDVMEAWLKTNGGSHGTAHDHDHASMPGMATAAQLAALREARGAEFDRQFLRLMIAHHRGAVTMATEVLTHGRNVQVGEWANDVIAQQSAEIARMRAMG</sequence>
<proteinExistence type="predicted"/>
<dbReference type="EMBL" id="FZOF01000004">
    <property type="protein sequence ID" value="SNS24803.1"/>
    <property type="molecule type" value="Genomic_DNA"/>
</dbReference>
<evidence type="ECO:0000313" key="2">
    <source>
        <dbReference type="EMBL" id="SNS24803.1"/>
    </source>
</evidence>
<accession>A0A239CZN2</accession>
<reference evidence="2 3" key="1">
    <citation type="submission" date="2017-06" db="EMBL/GenBank/DDBJ databases">
        <authorList>
            <person name="Kim H.J."/>
            <person name="Triplett B.A."/>
        </authorList>
    </citation>
    <scope>NUCLEOTIDE SEQUENCE [LARGE SCALE GENOMIC DNA]</scope>
    <source>
        <strain evidence="2 3">CGMCC 4.1858</strain>
    </source>
</reference>
<dbReference type="Proteomes" id="UP000198280">
    <property type="component" value="Unassembled WGS sequence"/>
</dbReference>
<name>A0A239CZN2_9ACTN</name>
<dbReference type="Pfam" id="PF03713">
    <property type="entry name" value="DUF305"/>
    <property type="match status" value="1"/>
</dbReference>
<dbReference type="PANTHER" id="PTHR36933:SF1">
    <property type="entry name" value="SLL0788 PROTEIN"/>
    <property type="match status" value="1"/>
</dbReference>
<dbReference type="AlphaFoldDB" id="A0A239CZN2"/>
<keyword evidence="3" id="KW-1185">Reference proteome</keyword>